<feature type="region of interest" description="Disordered" evidence="1">
    <location>
        <begin position="404"/>
        <end position="449"/>
    </location>
</feature>
<proteinExistence type="predicted"/>
<reference evidence="3 4" key="1">
    <citation type="submission" date="2016-11" db="EMBL/GenBank/DDBJ databases">
        <title>Draft Genome Sequences of Nine Cyanobacterial Strains from Diverse Habitats.</title>
        <authorList>
            <person name="Zhu T."/>
            <person name="Hou S."/>
            <person name="Lu X."/>
            <person name="Hess W.R."/>
        </authorList>
    </citation>
    <scope>NUCLEOTIDE SEQUENCE [LARGE SCALE GENOMIC DNA]</scope>
    <source>
        <strain evidence="3 4">NIES-30</strain>
    </source>
</reference>
<dbReference type="InterPro" id="IPR027417">
    <property type="entry name" value="P-loop_NTPase"/>
</dbReference>
<evidence type="ECO:0000256" key="1">
    <source>
        <dbReference type="SAM" id="MobiDB-lite"/>
    </source>
</evidence>
<dbReference type="Proteomes" id="UP000185557">
    <property type="component" value="Unassembled WGS sequence"/>
</dbReference>
<protein>
    <recommendedName>
        <fullName evidence="2">AAA+ ATPase domain-containing protein</fullName>
    </recommendedName>
</protein>
<feature type="domain" description="AAA+ ATPase" evidence="2">
    <location>
        <begin position="562"/>
        <end position="727"/>
    </location>
</feature>
<dbReference type="Pfam" id="PF07728">
    <property type="entry name" value="AAA_5"/>
    <property type="match status" value="1"/>
</dbReference>
<comment type="caution">
    <text evidence="3">The sequence shown here is derived from an EMBL/GenBank/DDBJ whole genome shotgun (WGS) entry which is preliminary data.</text>
</comment>
<organism evidence="3 4">
    <name type="scientific">Phormidium tenue NIES-30</name>
    <dbReference type="NCBI Taxonomy" id="549789"/>
    <lineage>
        <taxon>Bacteria</taxon>
        <taxon>Bacillati</taxon>
        <taxon>Cyanobacteriota</taxon>
        <taxon>Cyanophyceae</taxon>
        <taxon>Oscillatoriophycideae</taxon>
        <taxon>Oscillatoriales</taxon>
        <taxon>Oscillatoriaceae</taxon>
        <taxon>Phormidium</taxon>
    </lineage>
</organism>
<dbReference type="STRING" id="549789.NIES30_21965"/>
<evidence type="ECO:0000259" key="2">
    <source>
        <dbReference type="SMART" id="SM00382"/>
    </source>
</evidence>
<dbReference type="EMBL" id="MRCG01000021">
    <property type="protein sequence ID" value="OKH44682.1"/>
    <property type="molecule type" value="Genomic_DNA"/>
</dbReference>
<sequence>MLQKIEEIKIKILENPTKNPVIELKINNLIFCQISYQVIVEAFEEDWERKIKPGILSTLQLAEANDNFSSTDEKFCIDSILLAGGGSRSKIFRESLETDPSFAPYLSKNCYVYRAEVANPSSLAAVGLGISIAERRSDEFKEKAGQHGELNQAEKIYYRILKIVDINNTKGQTLNLIRHRNNRELLMTMPEFGRMRVTRRKASHFDMPYTVFTTENLSILPEKLAIQFWTDCNSGVREFLIPLSKPSNIGTAQVKDLMFGATAYESSQKKDIDSTNIRIKPHFFQWLPDKKRPARCDRGENSTKIDISLLPEAIKESDSEKPIYVCIDFGMTNTSVAVLAPNHKLNDNDFQILSVQLPQAESKPPSLQKPAKLPKHVEKTEEVMPVSTTQPLKAIGIFEKDNKERSQAELTAPVEAENKDSLDTNDKLINPNETQSDHTSVPPEGESIPMEGIHQDIIDNESLVRLEQSLATLGQEFKNYAQQTSNAIQLLAKIVQQTDKLQDSSNSIQEISKNQYNLIPSLTSADLGDENFSSFCDYVHQKGFRYDNTVLSAVWAQANNSNARLTVLAGPPGSGKTALVSLLAQYFNQDISQTESFDRVYLLEPVLPSWFSSENLLGFYDQIQGKFRPTSFFRFVKDSQCHFNSQQSRKFFICLDEFNLAQPEQYLAKILSTIESSTKKVIVCQDTREEIELTGNLKLFATINTDAASKTLSPKVLDRSMLIRVLPTKEGVLSHAENLLAEMKHGQGTFQAFKDELDALFELGIVANSIFGYRTLDSVASYVKAYPFSSSAIDLEGTTKLVLDSIISSFFLSKLPGLNQFGDYQKYLVKLEEAKDRFTQQELPVSLSILEKIVSGFPGQSAF</sequence>
<gene>
    <name evidence="3" type="ORF">NIES30_21965</name>
</gene>
<dbReference type="InterPro" id="IPR003593">
    <property type="entry name" value="AAA+_ATPase"/>
</dbReference>
<dbReference type="InterPro" id="IPR011704">
    <property type="entry name" value="ATPase_dyneun-rel_AAA"/>
</dbReference>
<dbReference type="Gene3D" id="3.40.50.300">
    <property type="entry name" value="P-loop containing nucleotide triphosphate hydrolases"/>
    <property type="match status" value="1"/>
</dbReference>
<accession>A0A1U7IZR8</accession>
<dbReference type="GO" id="GO:0016887">
    <property type="term" value="F:ATP hydrolysis activity"/>
    <property type="evidence" value="ECO:0007669"/>
    <property type="project" value="InterPro"/>
</dbReference>
<feature type="compositionally biased region" description="Basic and acidic residues" evidence="1">
    <location>
        <begin position="416"/>
        <end position="426"/>
    </location>
</feature>
<dbReference type="SUPFAM" id="SSF52540">
    <property type="entry name" value="P-loop containing nucleoside triphosphate hydrolases"/>
    <property type="match status" value="1"/>
</dbReference>
<feature type="region of interest" description="Disordered" evidence="1">
    <location>
        <begin position="360"/>
        <end position="384"/>
    </location>
</feature>
<evidence type="ECO:0000313" key="4">
    <source>
        <dbReference type="Proteomes" id="UP000185557"/>
    </source>
</evidence>
<keyword evidence="4" id="KW-1185">Reference proteome</keyword>
<name>A0A1U7IZR8_9CYAN</name>
<evidence type="ECO:0000313" key="3">
    <source>
        <dbReference type="EMBL" id="OKH44682.1"/>
    </source>
</evidence>
<dbReference type="GO" id="GO:0005524">
    <property type="term" value="F:ATP binding"/>
    <property type="evidence" value="ECO:0007669"/>
    <property type="project" value="InterPro"/>
</dbReference>
<dbReference type="AlphaFoldDB" id="A0A1U7IZR8"/>
<dbReference type="SMART" id="SM00382">
    <property type="entry name" value="AAA"/>
    <property type="match status" value="1"/>
</dbReference>